<dbReference type="Proteomes" id="UP000308760">
    <property type="component" value="Unassembled WGS sequence"/>
</dbReference>
<accession>A0A4S8QS43</accession>
<evidence type="ECO:0000313" key="3">
    <source>
        <dbReference type="EMBL" id="THV43454.1"/>
    </source>
</evidence>
<dbReference type="GO" id="GO:0003677">
    <property type="term" value="F:DNA binding"/>
    <property type="evidence" value="ECO:0007669"/>
    <property type="project" value="InterPro"/>
</dbReference>
<dbReference type="CDD" id="cd00093">
    <property type="entry name" value="HTH_XRE"/>
    <property type="match status" value="1"/>
</dbReference>
<keyword evidence="4" id="KW-1185">Reference proteome</keyword>
<dbReference type="InterPro" id="IPR010982">
    <property type="entry name" value="Lambda_DNA-bd_dom_sf"/>
</dbReference>
<dbReference type="Gene3D" id="1.10.260.40">
    <property type="entry name" value="lambda repressor-like DNA-binding domains"/>
    <property type="match status" value="1"/>
</dbReference>
<evidence type="ECO:0000313" key="4">
    <source>
        <dbReference type="Proteomes" id="UP000308760"/>
    </source>
</evidence>
<proteinExistence type="predicted"/>
<dbReference type="SUPFAM" id="SSF47413">
    <property type="entry name" value="lambda repressor-like DNA-binding domains"/>
    <property type="match status" value="1"/>
</dbReference>
<reference evidence="4" key="1">
    <citation type="submission" date="2019-04" db="EMBL/GenBank/DDBJ databases">
        <title>Nocardioides xinjiangensis sp. nov.</title>
        <authorList>
            <person name="Liu S."/>
        </authorList>
    </citation>
    <scope>NUCLEOTIDE SEQUENCE [LARGE SCALE GENOMIC DNA]</scope>
    <source>
        <strain evidence="4">18</strain>
    </source>
</reference>
<dbReference type="Pfam" id="PF13560">
    <property type="entry name" value="HTH_31"/>
    <property type="match status" value="1"/>
</dbReference>
<name>A0A4S8QS43_9ACTN</name>
<feature type="region of interest" description="Disordered" evidence="1">
    <location>
        <begin position="227"/>
        <end position="279"/>
    </location>
</feature>
<gene>
    <name evidence="3" type="ORF">FAB82_00925</name>
</gene>
<protein>
    <submittedName>
        <fullName evidence="3">Helix-turn-helix transcriptional regulator</fullName>
    </submittedName>
</protein>
<dbReference type="SMART" id="SM00530">
    <property type="entry name" value="HTH_XRE"/>
    <property type="match status" value="1"/>
</dbReference>
<feature type="compositionally biased region" description="Polar residues" evidence="1">
    <location>
        <begin position="269"/>
        <end position="278"/>
    </location>
</feature>
<dbReference type="AlphaFoldDB" id="A0A4S8QS43"/>
<evidence type="ECO:0000256" key="1">
    <source>
        <dbReference type="SAM" id="MobiDB-lite"/>
    </source>
</evidence>
<dbReference type="OrthoDB" id="4545613at2"/>
<feature type="compositionally biased region" description="Basic residues" evidence="1">
    <location>
        <begin position="227"/>
        <end position="239"/>
    </location>
</feature>
<reference evidence="3 4" key="2">
    <citation type="submission" date="2019-05" db="EMBL/GenBank/DDBJ databases">
        <title>Glycomyces buryatensis sp. nov.</title>
        <authorList>
            <person name="Nikitina E."/>
        </authorList>
    </citation>
    <scope>NUCLEOTIDE SEQUENCE [LARGE SCALE GENOMIC DNA]</scope>
    <source>
        <strain evidence="3 4">18</strain>
    </source>
</reference>
<dbReference type="PROSITE" id="PS50943">
    <property type="entry name" value="HTH_CROC1"/>
    <property type="match status" value="1"/>
</dbReference>
<sequence length="295" mass="32222">MMGSTESTKRPNTPASIGRTVGANLRKLRDRKRMSTRAVADAMTGIGRPVASTAITKIEAGDRRVDVDDLVALAIALEVSPVTLLLPGVDEVANVEADMINTSKSVPLTEKVSAPWEIVWRWAHGTDPLPGSEARPAAFLEENRPYDRGLKHETQRAVMDRLTDRPAVVVVVAHDDATAPEVDIHMGSGAEREAERLRRRLAEGGELWRGRGLRTGASMPLTWKLSSGRRRRVGSRRRGGGSAGMTRTGRRGRRRWLGSPTPTPWPRRSNPSCPQVPTVTRPPGVCWCATSPRLG</sequence>
<comment type="caution">
    <text evidence="3">The sequence shown here is derived from an EMBL/GenBank/DDBJ whole genome shotgun (WGS) entry which is preliminary data.</text>
</comment>
<evidence type="ECO:0000259" key="2">
    <source>
        <dbReference type="PROSITE" id="PS50943"/>
    </source>
</evidence>
<dbReference type="EMBL" id="STGY01000003">
    <property type="protein sequence ID" value="THV43454.1"/>
    <property type="molecule type" value="Genomic_DNA"/>
</dbReference>
<organism evidence="3 4">
    <name type="scientific">Glycomyces buryatensis</name>
    <dbReference type="NCBI Taxonomy" id="2570927"/>
    <lineage>
        <taxon>Bacteria</taxon>
        <taxon>Bacillati</taxon>
        <taxon>Actinomycetota</taxon>
        <taxon>Actinomycetes</taxon>
        <taxon>Glycomycetales</taxon>
        <taxon>Glycomycetaceae</taxon>
        <taxon>Glycomyces</taxon>
    </lineage>
</organism>
<dbReference type="InterPro" id="IPR001387">
    <property type="entry name" value="Cro/C1-type_HTH"/>
</dbReference>
<feature type="region of interest" description="Disordered" evidence="1">
    <location>
        <begin position="1"/>
        <end position="20"/>
    </location>
</feature>
<feature type="domain" description="HTH cro/C1-type" evidence="2">
    <location>
        <begin position="25"/>
        <end position="84"/>
    </location>
</feature>
<feature type="compositionally biased region" description="Polar residues" evidence="1">
    <location>
        <begin position="1"/>
        <end position="15"/>
    </location>
</feature>